<reference evidence="2" key="1">
    <citation type="submission" date="2023-07" db="EMBL/GenBank/DDBJ databases">
        <title>30 novel species of actinomycetes from the DSMZ collection.</title>
        <authorList>
            <person name="Nouioui I."/>
        </authorList>
    </citation>
    <scope>NUCLEOTIDE SEQUENCE [LARGE SCALE GENOMIC DNA]</scope>
    <source>
        <strain evidence="2">DSM 41770</strain>
    </source>
</reference>
<keyword evidence="2" id="KW-1185">Reference proteome</keyword>
<name>A0ABU2RXW8_9ACTN</name>
<organism evidence="1 2">
    <name type="scientific">Streptomyces salyersiae</name>
    <dbReference type="NCBI Taxonomy" id="3075530"/>
    <lineage>
        <taxon>Bacteria</taxon>
        <taxon>Bacillati</taxon>
        <taxon>Actinomycetota</taxon>
        <taxon>Actinomycetes</taxon>
        <taxon>Kitasatosporales</taxon>
        <taxon>Streptomycetaceae</taxon>
        <taxon>Streptomyces</taxon>
    </lineage>
</organism>
<gene>
    <name evidence="1" type="ORF">RM649_34785</name>
</gene>
<sequence>MNTPQPIRTGPSAFTAGARAGRRHLARTAVIGRQLDEIAPGTAEVRTVPVTIDGEPRTWVALLNDLAQPIGDGDARTAALGLLSRAFPGADWSSPQTYTVRTGHLTPDVPTAPAALGIDTAEAAR</sequence>
<dbReference type="RefSeq" id="WP_311661638.1">
    <property type="nucleotide sequence ID" value="NZ_JAVREX010000029.1"/>
</dbReference>
<protein>
    <submittedName>
        <fullName evidence="1">Uncharacterized protein</fullName>
    </submittedName>
</protein>
<accession>A0ABU2RXW8</accession>
<comment type="caution">
    <text evidence="1">The sequence shown here is derived from an EMBL/GenBank/DDBJ whole genome shotgun (WGS) entry which is preliminary data.</text>
</comment>
<proteinExistence type="predicted"/>
<evidence type="ECO:0000313" key="1">
    <source>
        <dbReference type="EMBL" id="MDT0432769.1"/>
    </source>
</evidence>
<dbReference type="EMBL" id="JAVREX010000029">
    <property type="protein sequence ID" value="MDT0432769.1"/>
    <property type="molecule type" value="Genomic_DNA"/>
</dbReference>
<dbReference type="Proteomes" id="UP001183777">
    <property type="component" value="Unassembled WGS sequence"/>
</dbReference>
<evidence type="ECO:0000313" key="2">
    <source>
        <dbReference type="Proteomes" id="UP001183777"/>
    </source>
</evidence>